<gene>
    <name evidence="1" type="ORF">NG792_27605</name>
</gene>
<dbReference type="EMBL" id="JAMXFA010000070">
    <property type="protein sequence ID" value="MCT7981492.1"/>
    <property type="molecule type" value="Genomic_DNA"/>
</dbReference>
<dbReference type="Proteomes" id="UP001525961">
    <property type="component" value="Unassembled WGS sequence"/>
</dbReference>
<sequence length="76" mass="8364">MDSSSHTGFSNTRFPIAVRSPVLFSPVPSSPGFWEKQFQADCTLKESLQGRKSTDNLLTLTPIGDPLIFSALFCQD</sequence>
<accession>A0ABT2NFL4</accession>
<name>A0ABT2NFL4_9CYAN</name>
<organism evidence="1 2">
    <name type="scientific">Laspinema olomoucense D3b</name>
    <dbReference type="NCBI Taxonomy" id="2953688"/>
    <lineage>
        <taxon>Bacteria</taxon>
        <taxon>Bacillati</taxon>
        <taxon>Cyanobacteriota</taxon>
        <taxon>Cyanophyceae</taxon>
        <taxon>Oscillatoriophycideae</taxon>
        <taxon>Oscillatoriales</taxon>
        <taxon>Laspinemataceae</taxon>
        <taxon>Laspinema</taxon>
        <taxon>Laspinema olomoucense</taxon>
    </lineage>
</organism>
<evidence type="ECO:0000313" key="2">
    <source>
        <dbReference type="Proteomes" id="UP001525961"/>
    </source>
</evidence>
<dbReference type="RefSeq" id="WP_261201895.1">
    <property type="nucleotide sequence ID" value="NZ_JAMXFA010000070.1"/>
</dbReference>
<keyword evidence="2" id="KW-1185">Reference proteome</keyword>
<comment type="caution">
    <text evidence="1">The sequence shown here is derived from an EMBL/GenBank/DDBJ whole genome shotgun (WGS) entry which is preliminary data.</text>
</comment>
<reference evidence="1 2" key="1">
    <citation type="journal article" date="2022" name="Front. Microbiol.">
        <title>High genomic differentiation and limited gene flow indicate recent cryptic speciation within the genus Laspinema (cyanobacteria).</title>
        <authorList>
            <person name="Stanojkovic A."/>
            <person name="Skoupy S."/>
            <person name="Skaloud P."/>
            <person name="Dvorak P."/>
        </authorList>
    </citation>
    <scope>NUCLEOTIDE SEQUENCE [LARGE SCALE GENOMIC DNA]</scope>
    <source>
        <strain evidence="1 2">D3b</strain>
    </source>
</reference>
<protein>
    <submittedName>
        <fullName evidence="1">Uncharacterized protein</fullName>
    </submittedName>
</protein>
<proteinExistence type="predicted"/>
<evidence type="ECO:0000313" key="1">
    <source>
        <dbReference type="EMBL" id="MCT7981492.1"/>
    </source>
</evidence>